<evidence type="ECO:0000256" key="3">
    <source>
        <dbReference type="SAM" id="MobiDB-lite"/>
    </source>
</evidence>
<dbReference type="Pfam" id="PF00856">
    <property type="entry name" value="SET"/>
    <property type="match status" value="1"/>
</dbReference>
<dbReference type="EMBL" id="KZ293696">
    <property type="protein sequence ID" value="PBK84787.1"/>
    <property type="molecule type" value="Genomic_DNA"/>
</dbReference>
<dbReference type="SUPFAM" id="SSF82199">
    <property type="entry name" value="SET domain"/>
    <property type="match status" value="1"/>
</dbReference>
<proteinExistence type="predicted"/>
<dbReference type="Gene3D" id="3.40.366.10">
    <property type="entry name" value="Malonyl-Coenzyme A Acyl Carrier Protein, domain 2"/>
    <property type="match status" value="1"/>
</dbReference>
<dbReference type="Gene3D" id="3.10.129.110">
    <property type="entry name" value="Polyketide synthase dehydratase"/>
    <property type="match status" value="1"/>
</dbReference>
<keyword evidence="7" id="KW-1185">Reference proteome</keyword>
<comment type="caution">
    <text evidence="2">Lacks conserved residue(s) required for the propagation of feature annotation.</text>
</comment>
<dbReference type="OrthoDB" id="5945798at2759"/>
<evidence type="ECO:0000313" key="7">
    <source>
        <dbReference type="Proteomes" id="UP000217790"/>
    </source>
</evidence>
<keyword evidence="1" id="KW-0808">Transferase</keyword>
<dbReference type="PANTHER" id="PTHR45681:SF6">
    <property type="entry name" value="POLYKETIDE SYNTHASE 37"/>
    <property type="match status" value="1"/>
</dbReference>
<organism evidence="6 7">
    <name type="scientific">Armillaria gallica</name>
    <name type="common">Bulbous honey fungus</name>
    <name type="synonym">Armillaria bulbosa</name>
    <dbReference type="NCBI Taxonomy" id="47427"/>
    <lineage>
        <taxon>Eukaryota</taxon>
        <taxon>Fungi</taxon>
        <taxon>Dikarya</taxon>
        <taxon>Basidiomycota</taxon>
        <taxon>Agaricomycotina</taxon>
        <taxon>Agaricomycetes</taxon>
        <taxon>Agaricomycetidae</taxon>
        <taxon>Agaricales</taxon>
        <taxon>Marasmiineae</taxon>
        <taxon>Physalacriaceae</taxon>
        <taxon>Armillaria</taxon>
    </lineage>
</organism>
<dbReference type="InterPro" id="IPR001227">
    <property type="entry name" value="Ac_transferase_dom_sf"/>
</dbReference>
<accession>A0A2H3D6S8</accession>
<dbReference type="SMART" id="SM00827">
    <property type="entry name" value="PKS_AT"/>
    <property type="match status" value="1"/>
</dbReference>
<dbReference type="Gene3D" id="1.10.220.160">
    <property type="match status" value="1"/>
</dbReference>
<feature type="region of interest" description="N-terminal hotdog fold" evidence="2">
    <location>
        <begin position="652"/>
        <end position="782"/>
    </location>
</feature>
<dbReference type="InterPro" id="IPR042104">
    <property type="entry name" value="PKS_dehydratase_sf"/>
</dbReference>
<dbReference type="STRING" id="47427.A0A2H3D6S8"/>
<dbReference type="PROSITE" id="PS52019">
    <property type="entry name" value="PKS_MFAS_DH"/>
    <property type="match status" value="1"/>
</dbReference>
<dbReference type="AlphaFoldDB" id="A0A2H3D6S8"/>
<feature type="domain" description="SET" evidence="4">
    <location>
        <begin position="129"/>
        <end position="297"/>
    </location>
</feature>
<sequence>MAHRFVNATKANWRFFSTLKSPARETGLELDRQLEELTSVINAVASMTPEEVRKKMVDMFGVTKDDMKALAPRPDENDPGKFEHEPRPDDDVRIHIQDGDSQCLLTNYLKRRLEHIPEFPRPVKMMGDKAYRISPTLHRGLGMFAVRQFKTGDLVTDERPLMVFPVGPLTDFDLTTAKVPGENRIRLTLKSSDDILSSIFERVSEESRDAFMGLQNSHLQNGTLFGTARTNEYGLEDDLKDETENIKLFSTLSSDNKMTELVCSPNIRRRFHVSTFSMQLRAARDIKEGEEIFTTYTDILEPAAVRAEGLVSYQITCTCRACLGLNKSDPIRAAVRKRPAIFVPIQKDFGESWIEPALETLSRIEQEELQDLQLYGRTLHQVFNAYVHMNNEEKALEFGKRLWAAKLTVGEDRDERFRNVELMKKSSQKLLKTSLLDLKLKAHLDKAVHCKSVRLKVPSGYHSFAMQPLLEEFGALSKRITVHAPKIPIISNPLGRVIREGDKSAFNAEYYLSHCADPVQFESGISALIDDASFTDIAAWIELGPHPTTLPMLTVHPGVSKEVLLVSSLKKRQDDGLTLLSSLSQLYTSNVPVRWRDVFVDVSAACVSLPSYPWQKSKFWVAWKEGAPAPASSTEGSTAPTKPFNPVNDFGMLQSWAQFPSAANSQVAIFETPISLLKTSITGHIVGDVPLCPASFYHELALAGIEASKAHLSLPLQGSHSALFNIDYVKPLVYSKDVAHVVKTTIAINIDGSGTFTVESYADQEPESVHCSGQFRPLLAVDTTTKFNRMAPVVSQRTAAISAGEDGEAEVITTRTAYEIIFTRVVGYAKEYHMMKNVTISKNGMEGSPATFWLSLRPSPAC</sequence>
<evidence type="ECO:0000256" key="2">
    <source>
        <dbReference type="PROSITE-ProRule" id="PRU01363"/>
    </source>
</evidence>
<dbReference type="PANTHER" id="PTHR45681">
    <property type="entry name" value="POLYKETIDE SYNTHASE 44-RELATED"/>
    <property type="match status" value="1"/>
</dbReference>
<dbReference type="InterPro" id="IPR001214">
    <property type="entry name" value="SET_dom"/>
</dbReference>
<feature type="region of interest" description="C-terminal hotdog fold" evidence="2">
    <location>
        <begin position="809"/>
        <end position="862"/>
    </location>
</feature>
<evidence type="ECO:0000256" key="1">
    <source>
        <dbReference type="ARBA" id="ARBA00022679"/>
    </source>
</evidence>
<dbReference type="InterPro" id="IPR014043">
    <property type="entry name" value="Acyl_transferase_dom"/>
</dbReference>
<dbReference type="InParanoid" id="A0A2H3D6S8"/>
<dbReference type="PROSITE" id="PS50280">
    <property type="entry name" value="SET"/>
    <property type="match status" value="1"/>
</dbReference>
<evidence type="ECO:0000259" key="4">
    <source>
        <dbReference type="PROSITE" id="PS50280"/>
    </source>
</evidence>
<feature type="region of interest" description="Disordered" evidence="3">
    <location>
        <begin position="68"/>
        <end position="93"/>
    </location>
</feature>
<dbReference type="InterPro" id="IPR050444">
    <property type="entry name" value="Polyketide_Synthase"/>
</dbReference>
<evidence type="ECO:0000259" key="5">
    <source>
        <dbReference type="PROSITE" id="PS52019"/>
    </source>
</evidence>
<dbReference type="CDD" id="cd20071">
    <property type="entry name" value="SET_SMYD"/>
    <property type="match status" value="1"/>
</dbReference>
<protein>
    <submittedName>
        <fullName evidence="6">Uncharacterized protein</fullName>
    </submittedName>
</protein>
<gene>
    <name evidence="6" type="ORF">ARMGADRAFT_1088233</name>
</gene>
<reference evidence="7" key="1">
    <citation type="journal article" date="2017" name="Nat. Ecol. Evol.">
        <title>Genome expansion and lineage-specific genetic innovations in the forest pathogenic fungi Armillaria.</title>
        <authorList>
            <person name="Sipos G."/>
            <person name="Prasanna A.N."/>
            <person name="Walter M.C."/>
            <person name="O'Connor E."/>
            <person name="Balint B."/>
            <person name="Krizsan K."/>
            <person name="Kiss B."/>
            <person name="Hess J."/>
            <person name="Varga T."/>
            <person name="Slot J."/>
            <person name="Riley R."/>
            <person name="Boka B."/>
            <person name="Rigling D."/>
            <person name="Barry K."/>
            <person name="Lee J."/>
            <person name="Mihaltcheva S."/>
            <person name="LaButti K."/>
            <person name="Lipzen A."/>
            <person name="Waldron R."/>
            <person name="Moloney N.M."/>
            <person name="Sperisen C."/>
            <person name="Kredics L."/>
            <person name="Vagvoelgyi C."/>
            <person name="Patrignani A."/>
            <person name="Fitzpatrick D."/>
            <person name="Nagy I."/>
            <person name="Doyle S."/>
            <person name="Anderson J.B."/>
            <person name="Grigoriev I.V."/>
            <person name="Gueldener U."/>
            <person name="Muensterkoetter M."/>
            <person name="Nagy L.G."/>
        </authorList>
    </citation>
    <scope>NUCLEOTIDE SEQUENCE [LARGE SCALE GENOMIC DNA]</scope>
    <source>
        <strain evidence="7">Ar21-2</strain>
    </source>
</reference>
<dbReference type="SMART" id="SM00317">
    <property type="entry name" value="SET"/>
    <property type="match status" value="1"/>
</dbReference>
<dbReference type="InterPro" id="IPR049900">
    <property type="entry name" value="PKS_mFAS_DH"/>
</dbReference>
<evidence type="ECO:0000313" key="6">
    <source>
        <dbReference type="EMBL" id="PBK84787.1"/>
    </source>
</evidence>
<name>A0A2H3D6S8_ARMGA</name>
<dbReference type="GO" id="GO:0016740">
    <property type="term" value="F:transferase activity"/>
    <property type="evidence" value="ECO:0007669"/>
    <property type="project" value="UniProtKB-KW"/>
</dbReference>
<feature type="domain" description="PKS/mFAS DH" evidence="5">
    <location>
        <begin position="652"/>
        <end position="862"/>
    </location>
</feature>
<dbReference type="InterPro" id="IPR046341">
    <property type="entry name" value="SET_dom_sf"/>
</dbReference>
<dbReference type="SUPFAM" id="SSF52151">
    <property type="entry name" value="FabD/lysophospholipase-like"/>
    <property type="match status" value="1"/>
</dbReference>
<dbReference type="Proteomes" id="UP000217790">
    <property type="component" value="Unassembled WGS sequence"/>
</dbReference>
<dbReference type="InterPro" id="IPR016035">
    <property type="entry name" value="Acyl_Trfase/lysoPLipase"/>
</dbReference>
<dbReference type="Gene3D" id="2.170.270.10">
    <property type="entry name" value="SET domain"/>
    <property type="match status" value="1"/>
</dbReference>